<keyword evidence="1" id="KW-0732">Signal</keyword>
<proteinExistence type="predicted"/>
<evidence type="ECO:0000256" key="1">
    <source>
        <dbReference type="SAM" id="SignalP"/>
    </source>
</evidence>
<dbReference type="RefSeq" id="WP_189771200.1">
    <property type="nucleotide sequence ID" value="NZ_BNCK01000005.1"/>
</dbReference>
<organism evidence="2 3">
    <name type="scientific">Thalassotalea marina</name>
    <dbReference type="NCBI Taxonomy" id="1673741"/>
    <lineage>
        <taxon>Bacteria</taxon>
        <taxon>Pseudomonadati</taxon>
        <taxon>Pseudomonadota</taxon>
        <taxon>Gammaproteobacteria</taxon>
        <taxon>Alteromonadales</taxon>
        <taxon>Colwelliaceae</taxon>
        <taxon>Thalassotalea</taxon>
    </lineage>
</organism>
<evidence type="ECO:0000313" key="2">
    <source>
        <dbReference type="EMBL" id="GHF96184.1"/>
    </source>
</evidence>
<reference evidence="2" key="2">
    <citation type="submission" date="2020-09" db="EMBL/GenBank/DDBJ databases">
        <authorList>
            <person name="Sun Q."/>
            <person name="Kim S."/>
        </authorList>
    </citation>
    <scope>NUCLEOTIDE SEQUENCE</scope>
    <source>
        <strain evidence="2">KCTC 42731</strain>
    </source>
</reference>
<name>A0A919BLW9_9GAMM</name>
<accession>A0A919BLW9</accession>
<dbReference type="Proteomes" id="UP000623842">
    <property type="component" value="Unassembled WGS sequence"/>
</dbReference>
<sequence>MNTLKSLALVSLIAISPLSNAQNSVEHASAGSKHSLLASGHGLTASGQVASAAVAIPVIAGASVVIASAAIADEVGDALVQSASSKKQAKGAFVITEITVTAEPSPAEAMKVKKQP</sequence>
<protein>
    <submittedName>
        <fullName evidence="2">Uncharacterized protein</fullName>
    </submittedName>
</protein>
<gene>
    <name evidence="2" type="ORF">GCM10017161_25670</name>
</gene>
<feature type="signal peptide" evidence="1">
    <location>
        <begin position="1"/>
        <end position="21"/>
    </location>
</feature>
<evidence type="ECO:0000313" key="3">
    <source>
        <dbReference type="Proteomes" id="UP000623842"/>
    </source>
</evidence>
<feature type="chain" id="PRO_5037863374" evidence="1">
    <location>
        <begin position="22"/>
        <end position="116"/>
    </location>
</feature>
<dbReference type="AlphaFoldDB" id="A0A919BLW9"/>
<keyword evidence="3" id="KW-1185">Reference proteome</keyword>
<comment type="caution">
    <text evidence="2">The sequence shown here is derived from an EMBL/GenBank/DDBJ whole genome shotgun (WGS) entry which is preliminary data.</text>
</comment>
<dbReference type="EMBL" id="BNCK01000005">
    <property type="protein sequence ID" value="GHF96184.1"/>
    <property type="molecule type" value="Genomic_DNA"/>
</dbReference>
<reference evidence="2" key="1">
    <citation type="journal article" date="2014" name="Int. J. Syst. Evol. Microbiol.">
        <title>Complete genome sequence of Corynebacterium casei LMG S-19264T (=DSM 44701T), isolated from a smear-ripened cheese.</title>
        <authorList>
            <consortium name="US DOE Joint Genome Institute (JGI-PGF)"/>
            <person name="Walter F."/>
            <person name="Albersmeier A."/>
            <person name="Kalinowski J."/>
            <person name="Ruckert C."/>
        </authorList>
    </citation>
    <scope>NUCLEOTIDE SEQUENCE</scope>
    <source>
        <strain evidence="2">KCTC 42731</strain>
    </source>
</reference>